<accession>A0A4Q4SX48</accession>
<feature type="compositionally biased region" description="Low complexity" evidence="1">
    <location>
        <begin position="56"/>
        <end position="75"/>
    </location>
</feature>
<protein>
    <submittedName>
        <fullName evidence="2">Uncharacterized protein</fullName>
    </submittedName>
</protein>
<dbReference type="OrthoDB" id="4779809at2759"/>
<organism evidence="2 3">
    <name type="scientific">Monosporascus ibericus</name>
    <dbReference type="NCBI Taxonomy" id="155417"/>
    <lineage>
        <taxon>Eukaryota</taxon>
        <taxon>Fungi</taxon>
        <taxon>Dikarya</taxon>
        <taxon>Ascomycota</taxon>
        <taxon>Pezizomycotina</taxon>
        <taxon>Sordariomycetes</taxon>
        <taxon>Xylariomycetidae</taxon>
        <taxon>Xylariales</taxon>
        <taxon>Xylariales incertae sedis</taxon>
        <taxon>Monosporascus</taxon>
    </lineage>
</organism>
<evidence type="ECO:0000313" key="3">
    <source>
        <dbReference type="Proteomes" id="UP000293360"/>
    </source>
</evidence>
<comment type="caution">
    <text evidence="2">The sequence shown here is derived from an EMBL/GenBank/DDBJ whole genome shotgun (WGS) entry which is preliminary data.</text>
</comment>
<dbReference type="AlphaFoldDB" id="A0A4Q4SX48"/>
<reference evidence="2 3" key="1">
    <citation type="submission" date="2018-06" db="EMBL/GenBank/DDBJ databases">
        <title>Complete Genomes of Monosporascus.</title>
        <authorList>
            <person name="Robinson A.J."/>
            <person name="Natvig D.O."/>
        </authorList>
    </citation>
    <scope>NUCLEOTIDE SEQUENCE [LARGE SCALE GENOMIC DNA]</scope>
    <source>
        <strain evidence="2 3">CBS 110550</strain>
    </source>
</reference>
<gene>
    <name evidence="2" type="ORF">DL764_008591</name>
</gene>
<dbReference type="EMBL" id="QJNU01000695">
    <property type="protein sequence ID" value="RYO89388.1"/>
    <property type="molecule type" value="Genomic_DNA"/>
</dbReference>
<evidence type="ECO:0000313" key="2">
    <source>
        <dbReference type="EMBL" id="RYO89388.1"/>
    </source>
</evidence>
<feature type="region of interest" description="Disordered" evidence="1">
    <location>
        <begin position="144"/>
        <end position="163"/>
    </location>
</feature>
<proteinExistence type="predicted"/>
<keyword evidence="3" id="KW-1185">Reference proteome</keyword>
<evidence type="ECO:0000256" key="1">
    <source>
        <dbReference type="SAM" id="MobiDB-lite"/>
    </source>
</evidence>
<name>A0A4Q4SX48_9PEZI</name>
<dbReference type="Proteomes" id="UP000293360">
    <property type="component" value="Unassembled WGS sequence"/>
</dbReference>
<feature type="region of interest" description="Disordered" evidence="1">
    <location>
        <begin position="27"/>
        <end position="75"/>
    </location>
</feature>
<sequence length="185" mass="19880">MFFPYARAAAARACEARAARAQAAAAAEAAAATVDSVPKPEPKPEPEGPPAPDPTTEPSTSARPPRQRPAQGARRAVPYKGCLRFALSGRSTGACYDATELLPRLTTNRSPALIRPLTVRLVAAFEAGDRPAIRRLRAAMRALQEGKAKNERKKERQVNTPAGTSAAVRRQVLAFIRQIHDLLLP</sequence>
<feature type="compositionally biased region" description="Basic and acidic residues" evidence="1">
    <location>
        <begin position="144"/>
        <end position="157"/>
    </location>
</feature>